<dbReference type="RefSeq" id="XP_033699719.1">
    <property type="nucleotide sequence ID" value="XM_033843828.1"/>
</dbReference>
<evidence type="ECO:0000313" key="2">
    <source>
        <dbReference type="Proteomes" id="UP000245320"/>
    </source>
</evidence>
<name>A0A2U4A6X6_TURTR</name>
<dbReference type="RefSeq" id="XP_033699722.1">
    <property type="nucleotide sequence ID" value="XM_033843831.1"/>
</dbReference>
<dbReference type="AlphaFoldDB" id="A0A2U4A6X6"/>
<gene>
    <name evidence="3 4 5 6 7 8 9" type="primary">DCUN1D2</name>
</gene>
<keyword evidence="2" id="KW-1185">Reference proteome</keyword>
<dbReference type="RefSeq" id="XP_033699716.1">
    <property type="nucleotide sequence ID" value="XM_033843825.1"/>
</dbReference>
<dbReference type="Proteomes" id="UP000245320">
    <property type="component" value="Chromosome 18"/>
</dbReference>
<evidence type="ECO:0000313" key="3">
    <source>
        <dbReference type="RefSeq" id="XP_033699716.1"/>
    </source>
</evidence>
<organism evidence="2 5">
    <name type="scientific">Tursiops truncatus</name>
    <name type="common">Atlantic bottle-nosed dolphin</name>
    <name type="synonym">Delphinus truncatus</name>
    <dbReference type="NCBI Taxonomy" id="9739"/>
    <lineage>
        <taxon>Eukaryota</taxon>
        <taxon>Metazoa</taxon>
        <taxon>Chordata</taxon>
        <taxon>Craniata</taxon>
        <taxon>Vertebrata</taxon>
        <taxon>Euteleostomi</taxon>
        <taxon>Mammalia</taxon>
        <taxon>Eutheria</taxon>
        <taxon>Laurasiatheria</taxon>
        <taxon>Artiodactyla</taxon>
        <taxon>Whippomorpha</taxon>
        <taxon>Cetacea</taxon>
        <taxon>Odontoceti</taxon>
        <taxon>Delphinidae</taxon>
        <taxon>Tursiops</taxon>
    </lineage>
</organism>
<proteinExistence type="predicted"/>
<reference evidence="3 4" key="1">
    <citation type="submission" date="2025-04" db="UniProtKB">
        <authorList>
            <consortium name="RefSeq"/>
        </authorList>
    </citation>
    <scope>IDENTIFICATION</scope>
    <source>
        <tissue evidence="3 4">Spleen</tissue>
    </source>
</reference>
<evidence type="ECO:0000256" key="1">
    <source>
        <dbReference type="SAM" id="MobiDB-lite"/>
    </source>
</evidence>
<dbReference type="RefSeq" id="XP_033699720.1">
    <property type="nucleotide sequence ID" value="XM_033843829.1"/>
</dbReference>
<evidence type="ECO:0000313" key="6">
    <source>
        <dbReference type="RefSeq" id="XP_033699719.1"/>
    </source>
</evidence>
<dbReference type="RefSeq" id="XP_033699721.1">
    <property type="nucleotide sequence ID" value="XM_033843830.1"/>
</dbReference>
<feature type="region of interest" description="Disordered" evidence="1">
    <location>
        <begin position="62"/>
        <end position="112"/>
    </location>
</feature>
<accession>A0A2U4A6X6</accession>
<evidence type="ECO:0000313" key="9">
    <source>
        <dbReference type="RefSeq" id="XP_033699722.1"/>
    </source>
</evidence>
<dbReference type="RefSeq" id="XP_033699718.1">
    <property type="nucleotide sequence ID" value="XM_033843827.1"/>
</dbReference>
<evidence type="ECO:0000313" key="8">
    <source>
        <dbReference type="RefSeq" id="XP_033699721.1"/>
    </source>
</evidence>
<evidence type="ECO:0000313" key="7">
    <source>
        <dbReference type="RefSeq" id="XP_033699720.1"/>
    </source>
</evidence>
<dbReference type="CTD" id="55208"/>
<evidence type="ECO:0000313" key="5">
    <source>
        <dbReference type="RefSeq" id="XP_033699718.1"/>
    </source>
</evidence>
<dbReference type="RefSeq" id="XP_033699717.1">
    <property type="nucleotide sequence ID" value="XM_033843826.1"/>
</dbReference>
<evidence type="ECO:0000313" key="4">
    <source>
        <dbReference type="RefSeq" id="XP_033699717.1"/>
    </source>
</evidence>
<protein>
    <submittedName>
        <fullName evidence="3 4">DCN1-like protein 2 isoform X1</fullName>
    </submittedName>
</protein>
<sequence>MSRRDLEMAVAYWNLVFSGRLKFLDLWNILLLVSGFLLAGAPREGSVGAVASVLTEGLTAGTVGPGPRAEVTKQQTRGHALPPAESGAQGLRPGCSEAASSGLPTSGPPHQLCSQAGATPDVLCIAREEWGLSWPRGGGSFGPGSRLRLRGACRVWAALTSGGGRAVLLRPRCVRGAALPPGGGVGAVWESPPGAAWEGPQNATRQRDTGLTWDGRCRRAHCAGHARVLRCETSWRAVCEPCACDVCRRAHSGTCCLMSWEPLGDKGEAGPGPGLPLELRAGILHVFAAPEVPRNYRGISGKVSHTTSKNSPVFRKINVSKCYLPALFLNWFGA</sequence>